<dbReference type="InterPro" id="IPR011827">
    <property type="entry name" value="LeuD_type2/HacB/DmdB"/>
</dbReference>
<dbReference type="NCBIfam" id="TIGR02087">
    <property type="entry name" value="LEUD_arch"/>
    <property type="match status" value="1"/>
</dbReference>
<dbReference type="PANTHER" id="PTHR43345">
    <property type="entry name" value="3-ISOPROPYLMALATE DEHYDRATASE SMALL SUBUNIT 2-RELATED-RELATED"/>
    <property type="match status" value="1"/>
</dbReference>
<organism evidence="5 6">
    <name type="scientific">Domibacillus iocasae</name>
    <dbReference type="NCBI Taxonomy" id="1714016"/>
    <lineage>
        <taxon>Bacteria</taxon>
        <taxon>Bacillati</taxon>
        <taxon>Bacillota</taxon>
        <taxon>Bacilli</taxon>
        <taxon>Bacillales</taxon>
        <taxon>Bacillaceae</taxon>
        <taxon>Domibacillus</taxon>
    </lineage>
</organism>
<evidence type="ECO:0000313" key="5">
    <source>
        <dbReference type="EMBL" id="OES44589.1"/>
    </source>
</evidence>
<dbReference type="OrthoDB" id="9777465at2"/>
<comment type="similarity">
    <text evidence="1 3">Belongs to the LeuD family. LeuD type 2 subfamily.</text>
</comment>
<reference evidence="5 6" key="1">
    <citation type="submission" date="2016-06" db="EMBL/GenBank/DDBJ databases">
        <title>Domibacillus iocasae genome sequencing.</title>
        <authorList>
            <person name="Verma A."/>
            <person name="Pal Y."/>
            <person name="Ojha A.K."/>
            <person name="Krishnamurthi S."/>
        </authorList>
    </citation>
    <scope>NUCLEOTIDE SEQUENCE [LARGE SCALE GENOMIC DNA]</scope>
    <source>
        <strain evidence="5 6">DSM 29979</strain>
    </source>
</reference>
<comment type="function">
    <text evidence="3">Catalyzes the isomerization between 2-isopropylmalate and 3-isopropylmalate, via the formation of 2-isopropylmaleate.</text>
</comment>
<keyword evidence="3" id="KW-0100">Branched-chain amino acid biosynthesis</keyword>
<comment type="subunit">
    <text evidence="3">Heterodimer of LeuC and LeuD.</text>
</comment>
<comment type="pathway">
    <text evidence="3">Amino-acid biosynthesis; L-leucine biosynthesis; L-leucine from 3-methyl-2-oxobutanoate: step 2/4.</text>
</comment>
<evidence type="ECO:0000313" key="6">
    <source>
        <dbReference type="Proteomes" id="UP000095658"/>
    </source>
</evidence>
<dbReference type="RefSeq" id="WP_069939179.1">
    <property type="nucleotide sequence ID" value="NZ_MAMP01000022.1"/>
</dbReference>
<sequence length="165" mass="18445">MSYKIRGRVWKYGDNINTDIISPGQYMSQPVEKQAEHAMEAIDPEFSKKVRPGDILVAGHNFGSGSSRETAQMVLKHHEIGAIIANSFARIFYRNSINVGLPVVDMKDTSVILEGDEMEVDLLEGKIINHTQGTEYQGTKLPEHLIEMVQLGGLEPYLAKKLKFS</sequence>
<comment type="catalytic activity">
    <reaction evidence="3">
        <text>(2R,3S)-3-isopropylmalate = (2S)-2-isopropylmalate</text>
        <dbReference type="Rhea" id="RHEA:32287"/>
        <dbReference type="ChEBI" id="CHEBI:1178"/>
        <dbReference type="ChEBI" id="CHEBI:35121"/>
        <dbReference type="EC" id="4.2.1.33"/>
    </reaction>
</comment>
<keyword evidence="3" id="KW-0028">Amino-acid biosynthesis</keyword>
<dbReference type="Gene3D" id="3.20.19.10">
    <property type="entry name" value="Aconitase, domain 4"/>
    <property type="match status" value="1"/>
</dbReference>
<dbReference type="GO" id="GO:0009098">
    <property type="term" value="P:L-leucine biosynthetic process"/>
    <property type="evidence" value="ECO:0007669"/>
    <property type="project" value="UniProtKB-UniRule"/>
</dbReference>
<evidence type="ECO:0000259" key="4">
    <source>
        <dbReference type="Pfam" id="PF00694"/>
    </source>
</evidence>
<dbReference type="InterPro" id="IPR015928">
    <property type="entry name" value="Aconitase/3IPM_dehydase_swvl"/>
</dbReference>
<gene>
    <name evidence="3" type="primary">leuD</name>
    <name evidence="5" type="ORF">BA724_09995</name>
</gene>
<comment type="caution">
    <text evidence="5">The sequence shown here is derived from an EMBL/GenBank/DDBJ whole genome shotgun (WGS) entry which is preliminary data.</text>
</comment>
<keyword evidence="2 3" id="KW-0456">Lyase</keyword>
<dbReference type="GO" id="GO:0003861">
    <property type="term" value="F:3-isopropylmalate dehydratase activity"/>
    <property type="evidence" value="ECO:0007669"/>
    <property type="project" value="UniProtKB-UniRule"/>
</dbReference>
<dbReference type="SUPFAM" id="SSF52016">
    <property type="entry name" value="LeuD/IlvD-like"/>
    <property type="match status" value="1"/>
</dbReference>
<feature type="domain" description="Aconitase A/isopropylmalate dehydratase small subunit swivel" evidence="4">
    <location>
        <begin position="26"/>
        <end position="101"/>
    </location>
</feature>
<proteinExistence type="inferred from homology"/>
<dbReference type="AlphaFoldDB" id="A0A1E7DNF5"/>
<dbReference type="EMBL" id="MAMP01000022">
    <property type="protein sequence ID" value="OES44589.1"/>
    <property type="molecule type" value="Genomic_DNA"/>
</dbReference>
<evidence type="ECO:0000256" key="3">
    <source>
        <dbReference type="HAMAP-Rule" id="MF_01032"/>
    </source>
</evidence>
<dbReference type="STRING" id="1714016.BA724_09995"/>
<dbReference type="PANTHER" id="PTHR43345:SF2">
    <property type="entry name" value="3-ISOPROPYLMALATE DEHYDRATASE SMALL SUBUNIT 1"/>
    <property type="match status" value="1"/>
</dbReference>
<evidence type="ECO:0000256" key="2">
    <source>
        <dbReference type="ARBA" id="ARBA00023239"/>
    </source>
</evidence>
<dbReference type="Pfam" id="PF00694">
    <property type="entry name" value="Aconitase_C"/>
    <property type="match status" value="1"/>
</dbReference>
<keyword evidence="3" id="KW-0432">Leucine biosynthesis</keyword>
<dbReference type="InterPro" id="IPR050075">
    <property type="entry name" value="LeuD"/>
</dbReference>
<dbReference type="UniPathway" id="UPA00048">
    <property type="reaction ID" value="UER00071"/>
</dbReference>
<dbReference type="EC" id="4.2.1.33" evidence="3"/>
<accession>A0A1E7DNF5</accession>
<evidence type="ECO:0000256" key="1">
    <source>
        <dbReference type="ARBA" id="ARBA00009869"/>
    </source>
</evidence>
<keyword evidence="6" id="KW-1185">Reference proteome</keyword>
<dbReference type="Proteomes" id="UP000095658">
    <property type="component" value="Unassembled WGS sequence"/>
</dbReference>
<dbReference type="HAMAP" id="MF_01032">
    <property type="entry name" value="LeuD_type2"/>
    <property type="match status" value="1"/>
</dbReference>
<dbReference type="InterPro" id="IPR000573">
    <property type="entry name" value="AconitaseA/IPMdHydase_ssu_swvl"/>
</dbReference>
<name>A0A1E7DNF5_9BACI</name>
<protein>
    <recommendedName>
        <fullName evidence="3">3-isopropylmalate dehydratase small subunit</fullName>
        <ecNumber evidence="3">4.2.1.33</ecNumber>
    </recommendedName>
    <alternativeName>
        <fullName evidence="3">Alpha-IPM isomerase</fullName>
        <shortName evidence="3">IPMI</shortName>
    </alternativeName>
    <alternativeName>
        <fullName evidence="3">Isopropylmalate isomerase</fullName>
    </alternativeName>
</protein>